<proteinExistence type="inferred from homology"/>
<dbReference type="GO" id="GO:0046872">
    <property type="term" value="F:metal ion binding"/>
    <property type="evidence" value="ECO:0007669"/>
    <property type="project" value="UniProtKB-UniRule"/>
</dbReference>
<gene>
    <name evidence="4" type="ORF">GEV33_011295</name>
</gene>
<dbReference type="SUPFAM" id="SSF51556">
    <property type="entry name" value="Metallo-dependent hydrolases"/>
    <property type="match status" value="1"/>
</dbReference>
<dbReference type="PANTHER" id="PTHR10443">
    <property type="entry name" value="MICROSOMAL DIPEPTIDASE"/>
    <property type="match status" value="1"/>
</dbReference>
<feature type="compositionally biased region" description="Gly residues" evidence="2">
    <location>
        <begin position="395"/>
        <end position="404"/>
    </location>
</feature>
<dbReference type="Proteomes" id="UP000719412">
    <property type="component" value="Unassembled WGS sequence"/>
</dbReference>
<reference evidence="4" key="1">
    <citation type="journal article" date="2020" name="J Insects Food Feed">
        <title>The yellow mealworm (Tenebrio molitor) genome: a resource for the emerging insects as food and feed industry.</title>
        <authorList>
            <person name="Eriksson T."/>
            <person name="Andere A."/>
            <person name="Kelstrup H."/>
            <person name="Emery V."/>
            <person name="Picard C."/>
        </authorList>
    </citation>
    <scope>NUCLEOTIDE SEQUENCE</scope>
    <source>
        <strain evidence="4">Stoneville</strain>
        <tissue evidence="4">Whole head</tissue>
    </source>
</reference>
<keyword evidence="1" id="KW-0325">Glycoprotein</keyword>
<dbReference type="Gene3D" id="3.20.20.140">
    <property type="entry name" value="Metal-dependent hydrolases"/>
    <property type="match status" value="1"/>
</dbReference>
<keyword evidence="1" id="KW-0449">Lipoprotein</keyword>
<keyword evidence="1" id="KW-0862">Zinc</keyword>
<comment type="catalytic activity">
    <reaction evidence="1">
        <text>an L-aminoacyl-L-amino acid + H2O = 2 an L-alpha-amino acid</text>
        <dbReference type="Rhea" id="RHEA:48940"/>
        <dbReference type="ChEBI" id="CHEBI:15377"/>
        <dbReference type="ChEBI" id="CHEBI:59869"/>
        <dbReference type="ChEBI" id="CHEBI:77460"/>
        <dbReference type="EC" id="3.4.13.19"/>
    </reaction>
</comment>
<comment type="caution">
    <text evidence="4">The sequence shown here is derived from an EMBL/GenBank/DDBJ whole genome shotgun (WGS) entry which is preliminary data.</text>
</comment>
<keyword evidence="5" id="KW-1185">Reference proteome</keyword>
<keyword evidence="1" id="KW-1015">Disulfide bond</keyword>
<keyword evidence="3" id="KW-0472">Membrane</keyword>
<dbReference type="EMBL" id="JABDTM020026761">
    <property type="protein sequence ID" value="KAH0811494.1"/>
    <property type="molecule type" value="Genomic_DNA"/>
</dbReference>
<comment type="similarity">
    <text evidence="1">Belongs to the metallo-dependent hydrolases superfamily. Peptidase M19 family.</text>
</comment>
<keyword evidence="1" id="KW-0645">Protease</keyword>
<evidence type="ECO:0000313" key="5">
    <source>
        <dbReference type="Proteomes" id="UP000719412"/>
    </source>
</evidence>
<feature type="region of interest" description="Disordered" evidence="2">
    <location>
        <begin position="393"/>
        <end position="417"/>
    </location>
</feature>
<evidence type="ECO:0000256" key="2">
    <source>
        <dbReference type="SAM" id="MobiDB-lite"/>
    </source>
</evidence>
<dbReference type="GO" id="GO:0098552">
    <property type="term" value="C:side of membrane"/>
    <property type="evidence" value="ECO:0007669"/>
    <property type="project" value="UniProtKB-KW"/>
</dbReference>
<keyword evidence="1" id="KW-0378">Hydrolase</keyword>
<feature type="region of interest" description="Disordered" evidence="2">
    <location>
        <begin position="138"/>
        <end position="160"/>
    </location>
</feature>
<keyword evidence="1" id="KW-0482">Metalloprotease</keyword>
<name>A0A8J6L583_TENMO</name>
<comment type="subcellular location">
    <subcellularLocation>
        <location evidence="1">Membrane</location>
        <topology evidence="1">Lipid-anchor</topology>
        <topology evidence="1">GPI-anchor</topology>
    </subcellularLocation>
</comment>
<feature type="compositionally biased region" description="Polar residues" evidence="2">
    <location>
        <begin position="406"/>
        <end position="417"/>
    </location>
</feature>
<feature type="compositionally biased region" description="Low complexity" evidence="2">
    <location>
        <begin position="141"/>
        <end position="153"/>
    </location>
</feature>
<dbReference type="GO" id="GO:0070573">
    <property type="term" value="F:metallodipeptidase activity"/>
    <property type="evidence" value="ECO:0007669"/>
    <property type="project" value="InterPro"/>
</dbReference>
<organism evidence="4 5">
    <name type="scientific">Tenebrio molitor</name>
    <name type="common">Yellow mealworm beetle</name>
    <dbReference type="NCBI Taxonomy" id="7067"/>
    <lineage>
        <taxon>Eukaryota</taxon>
        <taxon>Metazoa</taxon>
        <taxon>Ecdysozoa</taxon>
        <taxon>Arthropoda</taxon>
        <taxon>Hexapoda</taxon>
        <taxon>Insecta</taxon>
        <taxon>Pterygota</taxon>
        <taxon>Neoptera</taxon>
        <taxon>Endopterygota</taxon>
        <taxon>Coleoptera</taxon>
        <taxon>Polyphaga</taxon>
        <taxon>Cucujiformia</taxon>
        <taxon>Tenebrionidae</taxon>
        <taxon>Tenebrio</taxon>
    </lineage>
</organism>
<keyword evidence="1" id="KW-0224">Dipeptidase</keyword>
<accession>A0A8J6L583</accession>
<reference evidence="4" key="2">
    <citation type="submission" date="2021-08" db="EMBL/GenBank/DDBJ databases">
        <authorList>
            <person name="Eriksson T."/>
        </authorList>
    </citation>
    <scope>NUCLEOTIDE SEQUENCE</scope>
    <source>
        <strain evidence="4">Stoneville</strain>
        <tissue evidence="4">Whole head</tissue>
    </source>
</reference>
<keyword evidence="3" id="KW-1133">Transmembrane helix</keyword>
<dbReference type="EC" id="3.4.13.19" evidence="1"/>
<feature type="region of interest" description="Disordered" evidence="2">
    <location>
        <begin position="174"/>
        <end position="196"/>
    </location>
</feature>
<sequence>MITSSIFIKCPEKSGVGVVSAIRIELTTRHWWIIVTVLLLAAAAGVGVPIALKISSSASFEERLEFATRLLQEVPLIDGHNDLPWNIRKFLHNKLKNFKFNEDLRNVSPWSTSAWSHTDLLRLEAGHVAAQVPLDAEHKLSSAPSGTASPTPSNKHQIPCIFPDENEFQELTTHPTNKQLRRPSPDGAPHPSRPLEMQQNRSIEEQVHRLMHVELSGNPPRDLSAHRSLLSAPMEHPRDKNELIESLRCTPCDERHESGCRGGGDEKSFNTLATMCTIFGKTVLNQADKVDVELLKLCSEILRAYIMDTFNDVAPRQIGRIKSAPARTISIGRSTGKCARLMTIVVVMRLIDDRVRNARYRSPWKNPVRLEIRRGDCRSRDVDEIGIDRDDPVYGRGGGTGGSTGMNMTEWSPSSRRMSGDLYRRKWDTINLLCKLKTGQPSRKCPFYGYRPERVALSNALSNYVAELPIISITGSVVFDGCFVSGDEEKKETSAGASLVRQAVALSPHEDRMGDNKSLLCSGNKQQRRRFCMPVSSRDNEPDRPLASRFHHELVGIPGSGFPASETSIPAAKTSRRKKPVVLNNERSESSRSCVIIAIVTKFLHAGKSESRLGVAEARIGSLFAPEPDEPVVFGAVSKPAQAPPPT</sequence>
<dbReference type="InterPro" id="IPR032466">
    <property type="entry name" value="Metal_Hydrolase"/>
</dbReference>
<evidence type="ECO:0000256" key="1">
    <source>
        <dbReference type="RuleBase" id="RU341113"/>
    </source>
</evidence>
<feature type="transmembrane region" description="Helical" evidence="3">
    <location>
        <begin position="31"/>
        <end position="52"/>
    </location>
</feature>
<keyword evidence="3" id="KW-0812">Transmembrane</keyword>
<dbReference type="InterPro" id="IPR008257">
    <property type="entry name" value="Pept_M19"/>
</dbReference>
<dbReference type="AlphaFoldDB" id="A0A8J6L583"/>
<dbReference type="PROSITE" id="PS51365">
    <property type="entry name" value="RENAL_DIPEPTIDASE_2"/>
    <property type="match status" value="1"/>
</dbReference>
<comment type="cofactor">
    <cofactor evidence="1">
        <name>Zn(2+)</name>
        <dbReference type="ChEBI" id="CHEBI:29105"/>
    </cofactor>
</comment>
<keyword evidence="1" id="KW-0336">GPI-anchor</keyword>
<protein>
    <recommendedName>
        <fullName evidence="1">Dipeptidase</fullName>
        <ecNumber evidence="1">3.4.13.19</ecNumber>
    </recommendedName>
</protein>
<evidence type="ECO:0000256" key="3">
    <source>
        <dbReference type="SAM" id="Phobius"/>
    </source>
</evidence>
<comment type="subunit">
    <text evidence="1">Homodimer; disulfide-linked.</text>
</comment>
<dbReference type="GO" id="GO:0006508">
    <property type="term" value="P:proteolysis"/>
    <property type="evidence" value="ECO:0007669"/>
    <property type="project" value="UniProtKB-KW"/>
</dbReference>
<keyword evidence="1" id="KW-0479">Metal-binding</keyword>
<dbReference type="PANTHER" id="PTHR10443:SF47">
    <property type="entry name" value="DIPEPTIDASE"/>
    <property type="match status" value="1"/>
</dbReference>
<evidence type="ECO:0000313" key="4">
    <source>
        <dbReference type="EMBL" id="KAH0811494.1"/>
    </source>
</evidence>